<name>A0A6G5AGS4_RHIMP</name>
<proteinExistence type="predicted"/>
<evidence type="ECO:0000313" key="1">
    <source>
        <dbReference type="EMBL" id="NIE50134.1"/>
    </source>
</evidence>
<accession>A0A6G5AGS4</accession>
<dbReference type="AlphaFoldDB" id="A0A6G5AGS4"/>
<reference evidence="1" key="1">
    <citation type="submission" date="2020-03" db="EMBL/GenBank/DDBJ databases">
        <title>A transcriptome and proteome of the tick Rhipicephalus microplus shaped by the genetic composition of its hosts and developmental stage.</title>
        <authorList>
            <person name="Garcia G.R."/>
            <person name="Ribeiro J.M.C."/>
            <person name="Maruyama S.R."/>
            <person name="Gardinasse L.G."/>
            <person name="Nelson K."/>
            <person name="Ferreira B.R."/>
            <person name="Andrade T.G."/>
            <person name="Santos I.K.F.M."/>
        </authorList>
    </citation>
    <scope>NUCLEOTIDE SEQUENCE</scope>
    <source>
        <strain evidence="1">NSGR</strain>
        <tissue evidence="1">Salivary glands</tissue>
    </source>
</reference>
<organism evidence="1">
    <name type="scientific">Rhipicephalus microplus</name>
    <name type="common">Cattle tick</name>
    <name type="synonym">Boophilus microplus</name>
    <dbReference type="NCBI Taxonomy" id="6941"/>
    <lineage>
        <taxon>Eukaryota</taxon>
        <taxon>Metazoa</taxon>
        <taxon>Ecdysozoa</taxon>
        <taxon>Arthropoda</taxon>
        <taxon>Chelicerata</taxon>
        <taxon>Arachnida</taxon>
        <taxon>Acari</taxon>
        <taxon>Parasitiformes</taxon>
        <taxon>Ixodida</taxon>
        <taxon>Ixodoidea</taxon>
        <taxon>Ixodidae</taxon>
        <taxon>Rhipicephalinae</taxon>
        <taxon>Rhipicephalus</taxon>
        <taxon>Boophilus</taxon>
    </lineage>
</organism>
<sequence>MNIHVPRANMSRVLEVCWVSNHGAVDSPPPFRSRLLSDAAREALDPNVTHPVVGQLLAGHTLAPASSALLLRHFLRWLCGRRHLDAGAVRRCTISYKKDESLISISGMAPAGGCTGFLPNLADKPTRAS</sequence>
<dbReference type="EMBL" id="GIKN01007861">
    <property type="protein sequence ID" value="NIE50134.1"/>
    <property type="molecule type" value="Transcribed_RNA"/>
</dbReference>
<protein>
    <submittedName>
        <fullName evidence="1">Uncharacterized protein</fullName>
    </submittedName>
</protein>